<evidence type="ECO:0000313" key="2">
    <source>
        <dbReference type="WBParaSite" id="nRc.2.0.1.t08550-RA"/>
    </source>
</evidence>
<accession>A0A915I3Z1</accession>
<sequence length="161" mass="18615">MSQLWKRQIPESSVEPVRLLYVSDNFLATEEHGDESELGCKSSDELDVDIVCFLLQNFFAASTIDFDLDKAFLEFSEEFLSTLRKFKPKIRILGYDCVAAYRPFYIDDAALHSQYKVWTTKHLRKIYRSMLLHTSKFTRVSTALSKGIKRSELAGIHSSYL</sequence>
<name>A0A915I3Z1_ROMCU</name>
<proteinExistence type="predicted"/>
<keyword evidence="1" id="KW-1185">Reference proteome</keyword>
<protein>
    <submittedName>
        <fullName evidence="2">Uncharacterized protein</fullName>
    </submittedName>
</protein>
<dbReference type="WBParaSite" id="nRc.2.0.1.t08550-RA">
    <property type="protein sequence ID" value="nRc.2.0.1.t08550-RA"/>
    <property type="gene ID" value="nRc.2.0.1.g08550"/>
</dbReference>
<dbReference type="Proteomes" id="UP000887565">
    <property type="component" value="Unplaced"/>
</dbReference>
<dbReference type="AlphaFoldDB" id="A0A915I3Z1"/>
<reference evidence="2" key="1">
    <citation type="submission" date="2022-11" db="UniProtKB">
        <authorList>
            <consortium name="WormBaseParasite"/>
        </authorList>
    </citation>
    <scope>IDENTIFICATION</scope>
</reference>
<evidence type="ECO:0000313" key="1">
    <source>
        <dbReference type="Proteomes" id="UP000887565"/>
    </source>
</evidence>
<organism evidence="1 2">
    <name type="scientific">Romanomermis culicivorax</name>
    <name type="common">Nematode worm</name>
    <dbReference type="NCBI Taxonomy" id="13658"/>
    <lineage>
        <taxon>Eukaryota</taxon>
        <taxon>Metazoa</taxon>
        <taxon>Ecdysozoa</taxon>
        <taxon>Nematoda</taxon>
        <taxon>Enoplea</taxon>
        <taxon>Dorylaimia</taxon>
        <taxon>Mermithida</taxon>
        <taxon>Mermithoidea</taxon>
        <taxon>Mermithidae</taxon>
        <taxon>Romanomermis</taxon>
    </lineage>
</organism>